<dbReference type="Pfam" id="PF18029">
    <property type="entry name" value="Glyoxalase_6"/>
    <property type="match status" value="1"/>
</dbReference>
<accession>A0A7W7CT85</accession>
<keyword evidence="3" id="KW-1185">Reference proteome</keyword>
<dbReference type="Proteomes" id="UP000542742">
    <property type="component" value="Unassembled WGS sequence"/>
</dbReference>
<organism evidence="2 3">
    <name type="scientific">Paractinoplanes abujensis</name>
    <dbReference type="NCBI Taxonomy" id="882441"/>
    <lineage>
        <taxon>Bacteria</taxon>
        <taxon>Bacillati</taxon>
        <taxon>Actinomycetota</taxon>
        <taxon>Actinomycetes</taxon>
        <taxon>Micromonosporales</taxon>
        <taxon>Micromonosporaceae</taxon>
        <taxon>Paractinoplanes</taxon>
    </lineage>
</organism>
<feature type="domain" description="Glyoxalase-like" evidence="1">
    <location>
        <begin position="3"/>
        <end position="46"/>
    </location>
</feature>
<proteinExistence type="predicted"/>
<protein>
    <recommendedName>
        <fullName evidence="1">Glyoxalase-like domain-containing protein</fullName>
    </recommendedName>
</protein>
<name>A0A7W7CT85_9ACTN</name>
<dbReference type="AlphaFoldDB" id="A0A7W7CT85"/>
<dbReference type="InterPro" id="IPR029068">
    <property type="entry name" value="Glyas_Bleomycin-R_OHBP_Dase"/>
</dbReference>
<sequence length="68" mass="7051">MPQQMHLDVMVDDLAVATDAVLALGALPLRGDHVFADPAGHPFCLIPRPGWAAPVHPGVEPAGAPPPE</sequence>
<dbReference type="Gene3D" id="3.10.180.10">
    <property type="entry name" value="2,3-Dihydroxybiphenyl 1,2-Dioxygenase, domain 1"/>
    <property type="match status" value="1"/>
</dbReference>
<reference evidence="2 3" key="1">
    <citation type="submission" date="2020-08" db="EMBL/GenBank/DDBJ databases">
        <title>Sequencing the genomes of 1000 actinobacteria strains.</title>
        <authorList>
            <person name="Klenk H.-P."/>
        </authorList>
    </citation>
    <scope>NUCLEOTIDE SEQUENCE [LARGE SCALE GENOMIC DNA]</scope>
    <source>
        <strain evidence="2 3">DSM 45518</strain>
    </source>
</reference>
<dbReference type="EMBL" id="JACHMF010000001">
    <property type="protein sequence ID" value="MBB4693934.1"/>
    <property type="molecule type" value="Genomic_DNA"/>
</dbReference>
<evidence type="ECO:0000313" key="3">
    <source>
        <dbReference type="Proteomes" id="UP000542742"/>
    </source>
</evidence>
<dbReference type="SUPFAM" id="SSF54593">
    <property type="entry name" value="Glyoxalase/Bleomycin resistance protein/Dihydroxybiphenyl dioxygenase"/>
    <property type="match status" value="1"/>
</dbReference>
<comment type="caution">
    <text evidence="2">The sequence shown here is derived from an EMBL/GenBank/DDBJ whole genome shotgun (WGS) entry which is preliminary data.</text>
</comment>
<dbReference type="InterPro" id="IPR041581">
    <property type="entry name" value="Glyoxalase_6"/>
</dbReference>
<gene>
    <name evidence="2" type="ORF">BKA14_004082</name>
</gene>
<evidence type="ECO:0000259" key="1">
    <source>
        <dbReference type="Pfam" id="PF18029"/>
    </source>
</evidence>
<evidence type="ECO:0000313" key="2">
    <source>
        <dbReference type="EMBL" id="MBB4693934.1"/>
    </source>
</evidence>